<gene>
    <name evidence="5" type="primary">LOC106528916</name>
</gene>
<name>A0A2I4CI51_AUSLI</name>
<proteinExistence type="predicted"/>
<dbReference type="Pfam" id="PF14377">
    <property type="entry name" value="UBM"/>
    <property type="match status" value="2"/>
</dbReference>
<dbReference type="Pfam" id="PF11799">
    <property type="entry name" value="IMS_C"/>
    <property type="match status" value="1"/>
</dbReference>
<dbReference type="Proteomes" id="UP000192220">
    <property type="component" value="Unplaced"/>
</dbReference>
<protein>
    <submittedName>
        <fullName evidence="5">DNA polymerase iota</fullName>
    </submittedName>
</protein>
<dbReference type="KEGG" id="alim:106528916"/>
<dbReference type="GO" id="GO:0003887">
    <property type="term" value="F:DNA-directed DNA polymerase activity"/>
    <property type="evidence" value="ECO:0007669"/>
    <property type="project" value="TreeGrafter"/>
</dbReference>
<keyword evidence="4" id="KW-1185">Reference proteome</keyword>
<dbReference type="InParanoid" id="A0A2I4CI51"/>
<dbReference type="Gene3D" id="3.30.1490.100">
    <property type="entry name" value="DNA polymerase, Y-family, little finger domain"/>
    <property type="match status" value="1"/>
</dbReference>
<dbReference type="GO" id="GO:0019985">
    <property type="term" value="P:translesion synthesis"/>
    <property type="evidence" value="ECO:0007669"/>
    <property type="project" value="TreeGrafter"/>
</dbReference>
<dbReference type="InterPro" id="IPR017961">
    <property type="entry name" value="DNA_pol_Y-fam_little_finger"/>
</dbReference>
<dbReference type="Gene3D" id="6.10.250.1630">
    <property type="match status" value="2"/>
</dbReference>
<evidence type="ECO:0000256" key="1">
    <source>
        <dbReference type="ARBA" id="ARBA00022679"/>
    </source>
</evidence>
<dbReference type="SUPFAM" id="SSF100879">
    <property type="entry name" value="Lesion bypass DNA polymerase (Y-family), little finger domain"/>
    <property type="match status" value="1"/>
</dbReference>
<organism evidence="4 5">
    <name type="scientific">Austrofundulus limnaeus</name>
    <name type="common">Annual killifish</name>
    <dbReference type="NCBI Taxonomy" id="52670"/>
    <lineage>
        <taxon>Eukaryota</taxon>
        <taxon>Metazoa</taxon>
        <taxon>Chordata</taxon>
        <taxon>Craniata</taxon>
        <taxon>Vertebrata</taxon>
        <taxon>Euteleostomi</taxon>
        <taxon>Actinopterygii</taxon>
        <taxon>Neopterygii</taxon>
        <taxon>Teleostei</taxon>
        <taxon>Neoteleostei</taxon>
        <taxon>Acanthomorphata</taxon>
        <taxon>Ovalentaria</taxon>
        <taxon>Atherinomorphae</taxon>
        <taxon>Cyprinodontiformes</taxon>
        <taxon>Rivulidae</taxon>
        <taxon>Austrofundulus</taxon>
    </lineage>
</organism>
<evidence type="ECO:0000259" key="3">
    <source>
        <dbReference type="Pfam" id="PF11799"/>
    </source>
</evidence>
<dbReference type="GeneID" id="106528916"/>
<evidence type="ECO:0000256" key="2">
    <source>
        <dbReference type="SAM" id="MobiDB-lite"/>
    </source>
</evidence>
<dbReference type="FunFam" id="3.30.1490.100:FF:000003">
    <property type="entry name" value="Polymerase (DNA directed) iota"/>
    <property type="match status" value="1"/>
</dbReference>
<dbReference type="RefSeq" id="XP_013879654.1">
    <property type="nucleotide sequence ID" value="XM_014024200.1"/>
</dbReference>
<evidence type="ECO:0000313" key="5">
    <source>
        <dbReference type="RefSeq" id="XP_013879654.1"/>
    </source>
</evidence>
<dbReference type="STRING" id="52670.A0A2I4CI51"/>
<dbReference type="PANTHER" id="PTHR46404:SF1">
    <property type="entry name" value="DNA POLYMERASE IOTA"/>
    <property type="match status" value="1"/>
</dbReference>
<dbReference type="GO" id="GO:0006281">
    <property type="term" value="P:DNA repair"/>
    <property type="evidence" value="ECO:0007669"/>
    <property type="project" value="InterPro"/>
</dbReference>
<reference evidence="5" key="1">
    <citation type="submission" date="2025-08" db="UniProtKB">
        <authorList>
            <consortium name="RefSeq"/>
        </authorList>
    </citation>
    <scope>IDENTIFICATION</scope>
    <source>
        <strain evidence="5">Quisiro</strain>
    </source>
</reference>
<evidence type="ECO:0000313" key="4">
    <source>
        <dbReference type="Proteomes" id="UP000192220"/>
    </source>
</evidence>
<accession>A0A2I4CI51</accession>
<sequence length="372" mass="40840">MSSVAEVLEKVQQLLSSLVERMHKDGRLPRTFRLTIRRFSATNKWFSRESRQCPIPIHVGQKITSGFHEEAVAQLVPLAMKLFHKMVDGSAAFHLTLLNVCFSNLQSRGAAGSRRGTITSFFTQNTSPRQTQTLSLQSQDDWSQDADSLCSDHQVDTRAAVAPLRSPFTTKGPSCSERGRSSAVVEGESRGAACGVERVGCDETTNTATSQPPLNVDLEVFQMLPEEIQKELLSPPYLSSLSRTHAPKIPRNKSSEPFKKASNGFDTSDRAAAVTRPRPAGTSVTRGQNMVEGGDPPSSSYDRGFPGNVDPGVFSELPPDVQRELMSEWKQQKLVLKIPSSVKPGRNCSGKDRRAAGNSSRSNNLFKYFKPS</sequence>
<keyword evidence="1" id="KW-0808">Transferase</keyword>
<dbReference type="OrthoDB" id="447129at2759"/>
<feature type="domain" description="DNA polymerase Y-family little finger" evidence="3">
    <location>
        <begin position="3"/>
        <end position="110"/>
    </location>
</feature>
<dbReference type="InterPro" id="IPR036775">
    <property type="entry name" value="DNA_pol_Y-fam_lit_finger_sf"/>
</dbReference>
<dbReference type="AlphaFoldDB" id="A0A2I4CI51"/>
<dbReference type="PANTHER" id="PTHR46404">
    <property type="entry name" value="DNA POLYMERASE IOTA"/>
    <property type="match status" value="1"/>
</dbReference>
<feature type="region of interest" description="Disordered" evidence="2">
    <location>
        <begin position="245"/>
        <end position="301"/>
    </location>
</feature>
<feature type="region of interest" description="Disordered" evidence="2">
    <location>
        <begin position="340"/>
        <end position="372"/>
    </location>
</feature>
<dbReference type="GO" id="GO:0003684">
    <property type="term" value="F:damaged DNA binding"/>
    <property type="evidence" value="ECO:0007669"/>
    <property type="project" value="InterPro"/>
</dbReference>
<dbReference type="InterPro" id="IPR025527">
    <property type="entry name" value="HUWE1/Rev1_UBM"/>
</dbReference>